<accession>A0ABU1AIS6</accession>
<keyword evidence="3" id="KW-1185">Reference proteome</keyword>
<dbReference type="Pfam" id="PF16227">
    <property type="entry name" value="DUF4886"/>
    <property type="match status" value="1"/>
</dbReference>
<evidence type="ECO:0000313" key="2">
    <source>
        <dbReference type="EMBL" id="MDQ8194724.1"/>
    </source>
</evidence>
<evidence type="ECO:0000259" key="1">
    <source>
        <dbReference type="Pfam" id="PF16227"/>
    </source>
</evidence>
<proteinExistence type="predicted"/>
<dbReference type="InterPro" id="IPR032616">
    <property type="entry name" value="DUF4886"/>
</dbReference>
<dbReference type="RefSeq" id="WP_308985191.1">
    <property type="nucleotide sequence ID" value="NZ_JARXIC010000013.1"/>
</dbReference>
<sequence length="314" mass="35853">MRLINICISLSLTLLCLTLSAETVRILGIGNSFTYNSTRYLPGIIQSNPRLSAEVGLVDIGGSSMQQHATWAKEHEMDPSQGSSYRYAINGETLTRTASLRDVLLDKDWDYITIQQVSTQSYKIETYYPYAEELIHYIQKYAPEAEIHLHETWAHNPDSHRNIKWGLDPDETYEKIHAAYHQIAREFGLKTVPVGTAFQNAKQDPLWDYQPTTIDVSKLTYPEDKDNLPDESKSLHKIFQWKKNKEGEMEVRNDGFHARDHGQYLGALVWYESFLGADARTVTYIPEGVTTEQAKSLQEIAHATVQANQSVERK</sequence>
<dbReference type="Proteomes" id="UP001243717">
    <property type="component" value="Unassembled WGS sequence"/>
</dbReference>
<comment type="caution">
    <text evidence="2">The sequence shown here is derived from an EMBL/GenBank/DDBJ whole genome shotgun (WGS) entry which is preliminary data.</text>
</comment>
<gene>
    <name evidence="2" type="ORF">QEH59_09820</name>
</gene>
<dbReference type="Gene3D" id="3.40.50.1110">
    <property type="entry name" value="SGNH hydrolase"/>
    <property type="match status" value="1"/>
</dbReference>
<dbReference type="SUPFAM" id="SSF52266">
    <property type="entry name" value="SGNH hydrolase"/>
    <property type="match status" value="1"/>
</dbReference>
<feature type="domain" description="DUF4886" evidence="1">
    <location>
        <begin position="25"/>
        <end position="203"/>
    </location>
</feature>
<dbReference type="InterPro" id="IPR036514">
    <property type="entry name" value="SGNH_hydro_sf"/>
</dbReference>
<evidence type="ECO:0000313" key="3">
    <source>
        <dbReference type="Proteomes" id="UP001243717"/>
    </source>
</evidence>
<name>A0ABU1AIS6_9BACT</name>
<organism evidence="2 3">
    <name type="scientific">Thalassobacterium sedimentorum</name>
    <dbReference type="NCBI Taxonomy" id="3041258"/>
    <lineage>
        <taxon>Bacteria</taxon>
        <taxon>Pseudomonadati</taxon>
        <taxon>Verrucomicrobiota</taxon>
        <taxon>Opitutia</taxon>
        <taxon>Puniceicoccales</taxon>
        <taxon>Coraliomargaritaceae</taxon>
        <taxon>Thalassobacterium</taxon>
    </lineage>
</organism>
<reference evidence="2 3" key="1">
    <citation type="submission" date="2023-04" db="EMBL/GenBank/DDBJ databases">
        <title>A novel bacteria isolated from coastal sediment.</title>
        <authorList>
            <person name="Liu X.-J."/>
            <person name="Du Z.-J."/>
        </authorList>
    </citation>
    <scope>NUCLEOTIDE SEQUENCE [LARGE SCALE GENOMIC DNA]</scope>
    <source>
        <strain evidence="2 3">SDUM461004</strain>
    </source>
</reference>
<protein>
    <submittedName>
        <fullName evidence="2">DUF4886 domain-containing protein</fullName>
    </submittedName>
</protein>
<dbReference type="EMBL" id="JARXIC010000013">
    <property type="protein sequence ID" value="MDQ8194724.1"/>
    <property type="molecule type" value="Genomic_DNA"/>
</dbReference>